<accession>A0A6C0K2S1</accession>
<dbReference type="EMBL" id="MN740799">
    <property type="protein sequence ID" value="QHU12342.1"/>
    <property type="molecule type" value="Genomic_DNA"/>
</dbReference>
<reference evidence="2" key="1">
    <citation type="journal article" date="2020" name="Nature">
        <title>Giant virus diversity and host interactions through global metagenomics.</title>
        <authorList>
            <person name="Schulz F."/>
            <person name="Roux S."/>
            <person name="Paez-Espino D."/>
            <person name="Jungbluth S."/>
            <person name="Walsh D.A."/>
            <person name="Denef V.J."/>
            <person name="McMahon K.D."/>
            <person name="Konstantinidis K.T."/>
            <person name="Eloe-Fadrosh E.A."/>
            <person name="Kyrpides N.C."/>
            <person name="Woyke T."/>
        </authorList>
    </citation>
    <scope>NUCLEOTIDE SEQUENCE</scope>
    <source>
        <strain evidence="2">GVMAG-S-1101171-110</strain>
    </source>
</reference>
<proteinExistence type="predicted"/>
<dbReference type="AlphaFoldDB" id="A0A6C0K2S1"/>
<evidence type="ECO:0000313" key="2">
    <source>
        <dbReference type="EMBL" id="QHU12342.1"/>
    </source>
</evidence>
<keyword evidence="1" id="KW-0175">Coiled coil</keyword>
<organism evidence="2">
    <name type="scientific">viral metagenome</name>
    <dbReference type="NCBI Taxonomy" id="1070528"/>
    <lineage>
        <taxon>unclassified sequences</taxon>
        <taxon>metagenomes</taxon>
        <taxon>organismal metagenomes</taxon>
    </lineage>
</organism>
<protein>
    <submittedName>
        <fullName evidence="2">Uncharacterized protein</fullName>
    </submittedName>
</protein>
<sequence>MSSNDTLINAIIADMQTIQKEHMALEEHEAYEEAEWAEELVAEKKAALEKAQHALHIAEEDLEQANRTYKRIREVPRSQRRGVNFKTNTTLEERLSIREKWDTLNKLLKTVGKEERKLEYLDRPWRLENTDVPQVP</sequence>
<evidence type="ECO:0000256" key="1">
    <source>
        <dbReference type="SAM" id="Coils"/>
    </source>
</evidence>
<name>A0A6C0K2S1_9ZZZZ</name>
<feature type="coiled-coil region" evidence="1">
    <location>
        <begin position="41"/>
        <end position="75"/>
    </location>
</feature>